<accession>A0A3M7PDU4</accession>
<keyword evidence="2" id="KW-1185">Reference proteome</keyword>
<dbReference type="AlphaFoldDB" id="A0A3M7PDU4"/>
<dbReference type="Proteomes" id="UP000276133">
    <property type="component" value="Unassembled WGS sequence"/>
</dbReference>
<organism evidence="1 2">
    <name type="scientific">Brachionus plicatilis</name>
    <name type="common">Marine rotifer</name>
    <name type="synonym">Brachionus muelleri</name>
    <dbReference type="NCBI Taxonomy" id="10195"/>
    <lineage>
        <taxon>Eukaryota</taxon>
        <taxon>Metazoa</taxon>
        <taxon>Spiralia</taxon>
        <taxon>Gnathifera</taxon>
        <taxon>Rotifera</taxon>
        <taxon>Eurotatoria</taxon>
        <taxon>Monogononta</taxon>
        <taxon>Pseudotrocha</taxon>
        <taxon>Ploima</taxon>
        <taxon>Brachionidae</taxon>
        <taxon>Brachionus</taxon>
    </lineage>
</organism>
<evidence type="ECO:0000313" key="1">
    <source>
        <dbReference type="EMBL" id="RMZ97149.1"/>
    </source>
</evidence>
<reference evidence="1 2" key="1">
    <citation type="journal article" date="2018" name="Sci. Rep.">
        <title>Genomic signatures of local adaptation to the degree of environmental predictability in rotifers.</title>
        <authorList>
            <person name="Franch-Gras L."/>
            <person name="Hahn C."/>
            <person name="Garcia-Roger E.M."/>
            <person name="Carmona M.J."/>
            <person name="Serra M."/>
            <person name="Gomez A."/>
        </authorList>
    </citation>
    <scope>NUCLEOTIDE SEQUENCE [LARGE SCALE GENOMIC DNA]</scope>
    <source>
        <strain evidence="1">HYR1</strain>
    </source>
</reference>
<dbReference type="EMBL" id="REGN01011596">
    <property type="protein sequence ID" value="RMZ97149.1"/>
    <property type="molecule type" value="Genomic_DNA"/>
</dbReference>
<name>A0A3M7PDU4_BRAPC</name>
<evidence type="ECO:0000313" key="2">
    <source>
        <dbReference type="Proteomes" id="UP000276133"/>
    </source>
</evidence>
<gene>
    <name evidence="1" type="ORF">BpHYR1_038273</name>
</gene>
<protein>
    <submittedName>
        <fullName evidence="1">Uncharacterized protein</fullName>
    </submittedName>
</protein>
<proteinExistence type="predicted"/>
<sequence length="95" mass="11206">MFLFSLSLKPKIRNSQDNFLLFKIDQFCQDFCLKLALGACSLKLVKIQVIKKLENEKKTILFVVFYVKDLIFRYFINSLNKTCLLNYDLTCLKPL</sequence>
<comment type="caution">
    <text evidence="1">The sequence shown here is derived from an EMBL/GenBank/DDBJ whole genome shotgun (WGS) entry which is preliminary data.</text>
</comment>